<evidence type="ECO:0000313" key="2">
    <source>
        <dbReference type="EMBL" id="GAT48479.1"/>
    </source>
</evidence>
<gene>
    <name evidence="2" type="ORF">MCHLO_05873</name>
</gene>
<keyword evidence="1" id="KW-0812">Transmembrane</keyword>
<accession>A0ABQ0LBH2</accession>
<feature type="transmembrane region" description="Helical" evidence="1">
    <location>
        <begin position="281"/>
        <end position="297"/>
    </location>
</feature>
<evidence type="ECO:0000256" key="1">
    <source>
        <dbReference type="SAM" id="Phobius"/>
    </source>
</evidence>
<reference evidence="2" key="1">
    <citation type="submission" date="2014-09" db="EMBL/GenBank/DDBJ databases">
        <title>Genome sequence of the luminous mushroom Mycena chlorophos for searching fungal bioluminescence genes.</title>
        <authorList>
            <person name="Tanaka Y."/>
            <person name="Kasuga D."/>
            <person name="Oba Y."/>
            <person name="Hase S."/>
            <person name="Sato K."/>
            <person name="Oba Y."/>
            <person name="Sakakibara Y."/>
        </authorList>
    </citation>
    <scope>NUCLEOTIDE SEQUENCE</scope>
</reference>
<evidence type="ECO:0008006" key="4">
    <source>
        <dbReference type="Google" id="ProtNLM"/>
    </source>
</evidence>
<dbReference type="Proteomes" id="UP000815677">
    <property type="component" value="Unassembled WGS sequence"/>
</dbReference>
<dbReference type="EMBL" id="DF844595">
    <property type="protein sequence ID" value="GAT48479.1"/>
    <property type="molecule type" value="Genomic_DNA"/>
</dbReference>
<name>A0ABQ0LBH2_MYCCL</name>
<evidence type="ECO:0000313" key="3">
    <source>
        <dbReference type="Proteomes" id="UP000815677"/>
    </source>
</evidence>
<keyword evidence="3" id="KW-1185">Reference proteome</keyword>
<feature type="transmembrane region" description="Helical" evidence="1">
    <location>
        <begin position="242"/>
        <end position="261"/>
    </location>
</feature>
<keyword evidence="1" id="KW-0472">Membrane</keyword>
<sequence length="328" mass="37230">MYIDSAAGTARRARLEYIYSSTGIRNEARHGHGPPKIFGARRYSLPRVYEPESALRRFLQQEPHPPSPPLLRYGLRRYDEAFYASLYASRKDTVFFGIAMGLLISAISTPSCARGAWSAWTALRLGASSTPWTLNEDTQRCVTARAILWISELNRLDLYPLYVVHHAGALLSLLSFLHLRWPVLPIISIFATLVSEIPGDMLWMLSAFIDSLPTPSAEGVTVFSRKADALQKFKQRLIHFNVVQYTVLRGAGILFVVWLLAFNPFPDAALWTRSIPAQMHAYVLLGLYAAFCALYVVRQWRSLRVYRWERAEARESGVSGERHLAREK</sequence>
<organism evidence="2 3">
    <name type="scientific">Mycena chlorophos</name>
    <name type="common">Agaric fungus</name>
    <name type="synonym">Agaricus chlorophos</name>
    <dbReference type="NCBI Taxonomy" id="658473"/>
    <lineage>
        <taxon>Eukaryota</taxon>
        <taxon>Fungi</taxon>
        <taxon>Dikarya</taxon>
        <taxon>Basidiomycota</taxon>
        <taxon>Agaricomycotina</taxon>
        <taxon>Agaricomycetes</taxon>
        <taxon>Agaricomycetidae</taxon>
        <taxon>Agaricales</taxon>
        <taxon>Marasmiineae</taxon>
        <taxon>Mycenaceae</taxon>
        <taxon>Mycena</taxon>
    </lineage>
</organism>
<keyword evidence="1" id="KW-1133">Transmembrane helix</keyword>
<feature type="transmembrane region" description="Helical" evidence="1">
    <location>
        <begin position="159"/>
        <end position="179"/>
    </location>
</feature>
<feature type="transmembrane region" description="Helical" evidence="1">
    <location>
        <begin position="94"/>
        <end position="117"/>
    </location>
</feature>
<proteinExistence type="predicted"/>
<protein>
    <recommendedName>
        <fullName evidence="4">TLC domain-containing protein</fullName>
    </recommendedName>
</protein>